<accession>A0A1S6IZX1</accession>
<dbReference type="CDD" id="cd16380">
    <property type="entry name" value="YitT_C"/>
    <property type="match status" value="1"/>
</dbReference>
<dbReference type="InterPro" id="IPR015867">
    <property type="entry name" value="N-reg_PII/ATP_PRibTrfase_C"/>
</dbReference>
<dbReference type="InterPro" id="IPR003740">
    <property type="entry name" value="YitT"/>
</dbReference>
<gene>
    <name evidence="8" type="ORF">B0537_15300</name>
</gene>
<keyword evidence="4 6" id="KW-1133">Transmembrane helix</keyword>
<dbReference type="STRING" id="1833852.B0537_15300"/>
<dbReference type="Proteomes" id="UP000189464">
    <property type="component" value="Chromosome"/>
</dbReference>
<evidence type="ECO:0000256" key="2">
    <source>
        <dbReference type="ARBA" id="ARBA00022475"/>
    </source>
</evidence>
<dbReference type="Pfam" id="PF10035">
    <property type="entry name" value="DUF2179"/>
    <property type="match status" value="1"/>
</dbReference>
<dbReference type="PANTHER" id="PTHR33545:SF9">
    <property type="entry name" value="UPF0750 MEMBRANE PROTEIN YITE"/>
    <property type="match status" value="1"/>
</dbReference>
<evidence type="ECO:0000256" key="5">
    <source>
        <dbReference type="ARBA" id="ARBA00023136"/>
    </source>
</evidence>
<feature type="domain" description="DUF2179" evidence="7">
    <location>
        <begin position="219"/>
        <end position="273"/>
    </location>
</feature>
<feature type="transmembrane region" description="Helical" evidence="6">
    <location>
        <begin position="143"/>
        <end position="165"/>
    </location>
</feature>
<organism evidence="8 9">
    <name type="scientific">Desulforamulus ferrireducens</name>
    <dbReference type="NCBI Taxonomy" id="1833852"/>
    <lineage>
        <taxon>Bacteria</taxon>
        <taxon>Bacillati</taxon>
        <taxon>Bacillota</taxon>
        <taxon>Clostridia</taxon>
        <taxon>Eubacteriales</taxon>
        <taxon>Peptococcaceae</taxon>
        <taxon>Desulforamulus</taxon>
    </lineage>
</organism>
<reference evidence="8 9" key="1">
    <citation type="journal article" date="2016" name="Int. J. Syst. Evol. Microbiol.">
        <title>Desulfotomaculum ferrireducens sp. nov., a moderately thermophilic sulfate-reducing and dissimilatory Fe(III)-reducing bacterium isolated from compost.</title>
        <authorList>
            <person name="Yang G."/>
            <person name="Guo J."/>
            <person name="Zhuang L."/>
            <person name="Yuan Y."/>
            <person name="Zhou S."/>
        </authorList>
    </citation>
    <scope>NUCLEOTIDE SEQUENCE [LARGE SCALE GENOMIC DNA]</scope>
    <source>
        <strain evidence="8 9">GSS09</strain>
    </source>
</reference>
<dbReference type="PANTHER" id="PTHR33545">
    <property type="entry name" value="UPF0750 MEMBRANE PROTEIN YITT-RELATED"/>
    <property type="match status" value="1"/>
</dbReference>
<dbReference type="Gene3D" id="3.30.70.120">
    <property type="match status" value="1"/>
</dbReference>
<feature type="transmembrane region" description="Helical" evidence="6">
    <location>
        <begin position="76"/>
        <end position="98"/>
    </location>
</feature>
<comment type="subcellular location">
    <subcellularLocation>
        <location evidence="1">Cell membrane</location>
        <topology evidence="1">Multi-pass membrane protein</topology>
    </subcellularLocation>
</comment>
<keyword evidence="3 6" id="KW-0812">Transmembrane</keyword>
<keyword evidence="9" id="KW-1185">Reference proteome</keyword>
<dbReference type="RefSeq" id="WP_077715348.1">
    <property type="nucleotide sequence ID" value="NZ_CP019698.1"/>
</dbReference>
<dbReference type="OrthoDB" id="9779786at2"/>
<feature type="transmembrane region" description="Helical" evidence="6">
    <location>
        <begin position="171"/>
        <end position="190"/>
    </location>
</feature>
<dbReference type="KEGG" id="dfg:B0537_15300"/>
<feature type="transmembrane region" description="Helical" evidence="6">
    <location>
        <begin position="9"/>
        <end position="28"/>
    </location>
</feature>
<feature type="transmembrane region" description="Helical" evidence="6">
    <location>
        <begin position="48"/>
        <end position="69"/>
    </location>
</feature>
<evidence type="ECO:0000256" key="1">
    <source>
        <dbReference type="ARBA" id="ARBA00004651"/>
    </source>
</evidence>
<evidence type="ECO:0000313" key="8">
    <source>
        <dbReference type="EMBL" id="AQS60314.1"/>
    </source>
</evidence>
<keyword evidence="5 6" id="KW-0472">Membrane</keyword>
<evidence type="ECO:0000313" key="9">
    <source>
        <dbReference type="Proteomes" id="UP000189464"/>
    </source>
</evidence>
<dbReference type="InterPro" id="IPR051461">
    <property type="entry name" value="UPF0750_membrane"/>
</dbReference>
<evidence type="ECO:0000256" key="3">
    <source>
        <dbReference type="ARBA" id="ARBA00022692"/>
    </source>
</evidence>
<dbReference type="AlphaFoldDB" id="A0A1S6IZX1"/>
<dbReference type="InterPro" id="IPR019264">
    <property type="entry name" value="DUF2179"/>
</dbReference>
<dbReference type="GO" id="GO:0005886">
    <property type="term" value="C:plasma membrane"/>
    <property type="evidence" value="ECO:0007669"/>
    <property type="project" value="UniProtKB-SubCell"/>
</dbReference>
<evidence type="ECO:0000256" key="4">
    <source>
        <dbReference type="ARBA" id="ARBA00022989"/>
    </source>
</evidence>
<sequence length="284" mass="30963">MFLRWLKDYLGVTLGVILTAIALDAFLVPAKIAAGGLSGVATILYHLFQWPVGLVMLVLNVPLFIWSILRLGWRYTVNSIFGTVALSVFVDLLVPYIPVLTEDLLLASLYGGALMGIGLGLVFRFNSTTGGTELLAAILRTYVGINIGQLLFVIDGLVVIWAGLVFRSAELAMYALITIFLASWIIDLVIEGFNSAKAFMIITKRADAISKAIIKELDRSATAWKAKGMYSGGEQEVLISVVGRAEVTRLKKIVREEDPTAFIILANVHEVLGEGFKELTSPNQ</sequence>
<dbReference type="Pfam" id="PF02588">
    <property type="entry name" value="YitT_membrane"/>
    <property type="match status" value="1"/>
</dbReference>
<proteinExistence type="predicted"/>
<name>A0A1S6IZX1_9FIRM</name>
<protein>
    <recommendedName>
        <fullName evidence="7">DUF2179 domain-containing protein</fullName>
    </recommendedName>
</protein>
<evidence type="ECO:0000259" key="7">
    <source>
        <dbReference type="Pfam" id="PF10035"/>
    </source>
</evidence>
<keyword evidence="2" id="KW-1003">Cell membrane</keyword>
<dbReference type="EMBL" id="CP019698">
    <property type="protein sequence ID" value="AQS60314.1"/>
    <property type="molecule type" value="Genomic_DNA"/>
</dbReference>
<feature type="transmembrane region" description="Helical" evidence="6">
    <location>
        <begin position="104"/>
        <end position="123"/>
    </location>
</feature>
<dbReference type="PIRSF" id="PIRSF006483">
    <property type="entry name" value="Membrane_protein_YitT"/>
    <property type="match status" value="1"/>
</dbReference>
<evidence type="ECO:0000256" key="6">
    <source>
        <dbReference type="SAM" id="Phobius"/>
    </source>
</evidence>